<sequence length="252" mass="27916">MSLSPIYEVAVLVQVYAPRASMHFRPLRPPTSSSSTVYAFITHTKTHRQCLRRSHSSSRHSSSEDGWPHPVFSSDTLTHRKSGFQAHATHFTLPRATGSGAHIGSLVEDQLENVFAHIRKVHPRTKRATHRMWAYRCKDPSTSQASPSPSFASTQKAEKKSSGKSKNSIASLDSESTSNAKYITSSFSDVEPASGSILERLLELNHHSDVLVVVYRWYGGVKIGGERWRCISNVAVEALKELGSEEGSQSRK</sequence>
<accession>A0ACB8TU39</accession>
<evidence type="ECO:0000313" key="1">
    <source>
        <dbReference type="EMBL" id="KAI0085567.1"/>
    </source>
</evidence>
<gene>
    <name evidence="1" type="ORF">BDY19DRAFT_441901</name>
</gene>
<dbReference type="EMBL" id="MU274930">
    <property type="protein sequence ID" value="KAI0085567.1"/>
    <property type="molecule type" value="Genomic_DNA"/>
</dbReference>
<dbReference type="Proteomes" id="UP001055072">
    <property type="component" value="Unassembled WGS sequence"/>
</dbReference>
<protein>
    <submittedName>
        <fullName evidence="1">Uncharacterized protein</fullName>
    </submittedName>
</protein>
<comment type="caution">
    <text evidence="1">The sequence shown here is derived from an EMBL/GenBank/DDBJ whole genome shotgun (WGS) entry which is preliminary data.</text>
</comment>
<name>A0ACB8TU39_9APHY</name>
<keyword evidence="2" id="KW-1185">Reference proteome</keyword>
<reference evidence="1" key="1">
    <citation type="journal article" date="2021" name="Environ. Microbiol.">
        <title>Gene family expansions and transcriptome signatures uncover fungal adaptations to wood decay.</title>
        <authorList>
            <person name="Hage H."/>
            <person name="Miyauchi S."/>
            <person name="Viragh M."/>
            <person name="Drula E."/>
            <person name="Min B."/>
            <person name="Chaduli D."/>
            <person name="Navarro D."/>
            <person name="Favel A."/>
            <person name="Norest M."/>
            <person name="Lesage-Meessen L."/>
            <person name="Balint B."/>
            <person name="Merenyi Z."/>
            <person name="de Eugenio L."/>
            <person name="Morin E."/>
            <person name="Martinez A.T."/>
            <person name="Baldrian P."/>
            <person name="Stursova M."/>
            <person name="Martinez M.J."/>
            <person name="Novotny C."/>
            <person name="Magnuson J.K."/>
            <person name="Spatafora J.W."/>
            <person name="Maurice S."/>
            <person name="Pangilinan J."/>
            <person name="Andreopoulos W."/>
            <person name="LaButti K."/>
            <person name="Hundley H."/>
            <person name="Na H."/>
            <person name="Kuo A."/>
            <person name="Barry K."/>
            <person name="Lipzen A."/>
            <person name="Henrissat B."/>
            <person name="Riley R."/>
            <person name="Ahrendt S."/>
            <person name="Nagy L.G."/>
            <person name="Grigoriev I.V."/>
            <person name="Martin F."/>
            <person name="Rosso M.N."/>
        </authorList>
    </citation>
    <scope>NUCLEOTIDE SEQUENCE</scope>
    <source>
        <strain evidence="1">CBS 384.51</strain>
    </source>
</reference>
<proteinExistence type="predicted"/>
<evidence type="ECO:0000313" key="2">
    <source>
        <dbReference type="Proteomes" id="UP001055072"/>
    </source>
</evidence>
<organism evidence="1 2">
    <name type="scientific">Irpex rosettiformis</name>
    <dbReference type="NCBI Taxonomy" id="378272"/>
    <lineage>
        <taxon>Eukaryota</taxon>
        <taxon>Fungi</taxon>
        <taxon>Dikarya</taxon>
        <taxon>Basidiomycota</taxon>
        <taxon>Agaricomycotina</taxon>
        <taxon>Agaricomycetes</taxon>
        <taxon>Polyporales</taxon>
        <taxon>Irpicaceae</taxon>
        <taxon>Irpex</taxon>
    </lineage>
</organism>